<gene>
    <name evidence="2" type="ORF">E4021_16745</name>
</gene>
<organism evidence="2 3">
    <name type="scientific">Neolewinella litorea</name>
    <dbReference type="NCBI Taxonomy" id="2562452"/>
    <lineage>
        <taxon>Bacteria</taxon>
        <taxon>Pseudomonadati</taxon>
        <taxon>Bacteroidota</taxon>
        <taxon>Saprospiria</taxon>
        <taxon>Saprospirales</taxon>
        <taxon>Lewinellaceae</taxon>
        <taxon>Neolewinella</taxon>
    </lineage>
</organism>
<dbReference type="AlphaFoldDB" id="A0A4V3XJZ3"/>
<evidence type="ECO:0000313" key="3">
    <source>
        <dbReference type="Proteomes" id="UP000308528"/>
    </source>
</evidence>
<dbReference type="InterPro" id="IPR045497">
    <property type="entry name" value="DUF6438"/>
</dbReference>
<feature type="domain" description="DUF6438" evidence="1">
    <location>
        <begin position="138"/>
        <end position="249"/>
    </location>
</feature>
<protein>
    <recommendedName>
        <fullName evidence="1">DUF6438 domain-containing protein</fullName>
    </recommendedName>
</protein>
<sequence length="268" mass="29783">MTRYATGFLFFVLTFFSCSRQPVGVTGPPNRALPPPSVTDPAQPDPVVQDAIADRPEAETVEGQAPGIENAEAIPDAAAVKARRREEVRARRQAIEQPPIESNKTAKIENQASVGQATIVDEGYREEVAADATEAPLMSFRKSNCYGDCEAYTFDLKSGGMTSLLVDQGKIAQGLYNRQLYSVDYADLNRSIDSLRQLDLAPVYPVDEEIPADIPYRYLSIPDRDGNPREVKVYYGAPPALERFMDRLEVLIDEQAWERASQQPRNKN</sequence>
<dbReference type="RefSeq" id="WP_136460534.1">
    <property type="nucleotide sequence ID" value="NZ_SRSF01000013.1"/>
</dbReference>
<reference evidence="2 3" key="1">
    <citation type="submission" date="2019-04" db="EMBL/GenBank/DDBJ databases">
        <title>Lewinella litorea sp. nov., isolated from a marine sand.</title>
        <authorList>
            <person name="Yoon J.-H."/>
        </authorList>
    </citation>
    <scope>NUCLEOTIDE SEQUENCE [LARGE SCALE GENOMIC DNA]</scope>
    <source>
        <strain evidence="2 3">HSMS-39</strain>
    </source>
</reference>
<dbReference type="Proteomes" id="UP000308528">
    <property type="component" value="Unassembled WGS sequence"/>
</dbReference>
<comment type="caution">
    <text evidence="2">The sequence shown here is derived from an EMBL/GenBank/DDBJ whole genome shotgun (WGS) entry which is preliminary data.</text>
</comment>
<name>A0A4V3XJZ3_9BACT</name>
<dbReference type="Pfam" id="PF20033">
    <property type="entry name" value="DUF6438"/>
    <property type="match status" value="1"/>
</dbReference>
<dbReference type="PROSITE" id="PS51257">
    <property type="entry name" value="PROKAR_LIPOPROTEIN"/>
    <property type="match status" value="1"/>
</dbReference>
<dbReference type="EMBL" id="SRSF01000013">
    <property type="protein sequence ID" value="THH34963.1"/>
    <property type="molecule type" value="Genomic_DNA"/>
</dbReference>
<evidence type="ECO:0000259" key="1">
    <source>
        <dbReference type="Pfam" id="PF20033"/>
    </source>
</evidence>
<proteinExistence type="predicted"/>
<accession>A0A4V3XJZ3</accession>
<evidence type="ECO:0000313" key="2">
    <source>
        <dbReference type="EMBL" id="THH34963.1"/>
    </source>
</evidence>
<dbReference type="OrthoDB" id="7172369at2"/>
<keyword evidence="3" id="KW-1185">Reference proteome</keyword>